<evidence type="ECO:0000313" key="10">
    <source>
        <dbReference type="EMBL" id="KAG6392114.1"/>
    </source>
</evidence>
<evidence type="ECO:0000256" key="6">
    <source>
        <dbReference type="ARBA" id="ARBA00023008"/>
    </source>
</evidence>
<keyword evidence="5" id="KW-0560">Oxidoreductase</keyword>
<accession>A0A8X8Z5N7</accession>
<evidence type="ECO:0000256" key="2">
    <source>
        <dbReference type="ARBA" id="ARBA00009928"/>
    </source>
</evidence>
<keyword evidence="3" id="KW-0479">Metal-binding</keyword>
<feature type="region of interest" description="Disordered" evidence="8">
    <location>
        <begin position="52"/>
        <end position="84"/>
    </location>
</feature>
<reference evidence="10" key="1">
    <citation type="submission" date="2018-01" db="EMBL/GenBank/DDBJ databases">
        <authorList>
            <person name="Mao J.F."/>
        </authorList>
    </citation>
    <scope>NUCLEOTIDE SEQUENCE</scope>
    <source>
        <strain evidence="10">Huo1</strain>
        <tissue evidence="10">Leaf</tissue>
    </source>
</reference>
<keyword evidence="6" id="KW-0186">Copper</keyword>
<dbReference type="InterPro" id="IPR008922">
    <property type="entry name" value="Di-copper_centre_dom_sf"/>
</dbReference>
<feature type="compositionally biased region" description="Basic residues" evidence="8">
    <location>
        <begin position="64"/>
        <end position="77"/>
    </location>
</feature>
<dbReference type="Proteomes" id="UP000298416">
    <property type="component" value="Unassembled WGS sequence"/>
</dbReference>
<keyword evidence="7" id="KW-1015">Disulfide bond</keyword>
<protein>
    <recommendedName>
        <fullName evidence="9">Tyrosinase copper-binding domain-containing protein</fullName>
    </recommendedName>
</protein>
<dbReference type="Pfam" id="PF00264">
    <property type="entry name" value="Tyrosinase"/>
    <property type="match status" value="1"/>
</dbReference>
<gene>
    <name evidence="10" type="ORF">SASPL_146324</name>
</gene>
<dbReference type="SUPFAM" id="SSF48056">
    <property type="entry name" value="Di-copper centre-containing domain"/>
    <property type="match status" value="1"/>
</dbReference>
<evidence type="ECO:0000256" key="8">
    <source>
        <dbReference type="SAM" id="MobiDB-lite"/>
    </source>
</evidence>
<name>A0A8X8Z5N7_SALSN</name>
<comment type="caution">
    <text evidence="10">The sequence shown here is derived from an EMBL/GenBank/DDBJ whole genome shotgun (WGS) entry which is preliminary data.</text>
</comment>
<dbReference type="Pfam" id="PF12143">
    <property type="entry name" value="PPO1_KFDV"/>
    <property type="match status" value="1"/>
</dbReference>
<dbReference type="PROSITE" id="PS00498">
    <property type="entry name" value="TYROSINASE_2"/>
    <property type="match status" value="1"/>
</dbReference>
<dbReference type="PANTHER" id="PTHR11474">
    <property type="entry name" value="TYROSINASE FAMILY MEMBER"/>
    <property type="match status" value="1"/>
</dbReference>
<dbReference type="InterPro" id="IPR022740">
    <property type="entry name" value="Polyphenol_oxidase_C"/>
</dbReference>
<feature type="domain" description="Tyrosinase copper-binding" evidence="9">
    <location>
        <begin position="254"/>
        <end position="265"/>
    </location>
</feature>
<comment type="cofactor">
    <cofactor evidence="1">
        <name>Cu(2+)</name>
        <dbReference type="ChEBI" id="CHEBI:29036"/>
    </cofactor>
</comment>
<dbReference type="PRINTS" id="PR00092">
    <property type="entry name" value="TYROSINASE"/>
</dbReference>
<dbReference type="InterPro" id="IPR002227">
    <property type="entry name" value="Tyrosinase_Cu-bd"/>
</dbReference>
<dbReference type="AlphaFoldDB" id="A0A8X8Z5N7"/>
<keyword evidence="4" id="KW-0883">Thioether bond</keyword>
<evidence type="ECO:0000256" key="5">
    <source>
        <dbReference type="ARBA" id="ARBA00023002"/>
    </source>
</evidence>
<evidence type="ECO:0000256" key="1">
    <source>
        <dbReference type="ARBA" id="ARBA00001973"/>
    </source>
</evidence>
<dbReference type="InterPro" id="IPR050316">
    <property type="entry name" value="Tyrosinase/Hemocyanin"/>
</dbReference>
<sequence length="477" mass="52265">MASLQSAFTLLSSAPKPHSSRLPAVATALRSHAAEMEAAALTLGLGGLYGAGSGGRGSPNPGSRPKHLRHRRCHGHPQRGWEAGGREALSRLLPALHRQASGLQAPGFQENPCQAGRAPPDTGGSRKIQASNGEDARATPRASRSKPTSTALTATTPTTRTTAVGPWSTRRSGITDPTQQVCNNLALMYKEVVGDVENALDFMGAVYRDGDVAHGFGLGGMSEKGSHTGVHIWVGDPRNEFNEDMGNFYSSGRDPAFYCHHFNVDRMWTIWENLPANYSKKIDDDDYKNSAFMFYDEKMNLFRVTVADCLDYKKMGYEYEYNDLPWLNLRPPQKPVLANLKELAKGLPAAGKVFPLKPAKTVKFLVPKPAKGKADEALVLENIVADNTKLVKFDVFINDEDDKPNEVDRAECVWSFTHLPHRVEGKESTNNLRLNLREVYENINIADDDSVVITIVPQFNGDAVTIGGIKIIPRSAK</sequence>
<comment type="similarity">
    <text evidence="2">Belongs to the tyrosinase family.</text>
</comment>
<reference evidence="10" key="2">
    <citation type="submission" date="2020-08" db="EMBL/GenBank/DDBJ databases">
        <title>Plant Genome Project.</title>
        <authorList>
            <person name="Zhang R.-G."/>
        </authorList>
    </citation>
    <scope>NUCLEOTIDE SEQUENCE</scope>
    <source>
        <strain evidence="10">Huo1</strain>
        <tissue evidence="10">Leaf</tissue>
    </source>
</reference>
<evidence type="ECO:0000256" key="4">
    <source>
        <dbReference type="ARBA" id="ARBA00022784"/>
    </source>
</evidence>
<evidence type="ECO:0000256" key="7">
    <source>
        <dbReference type="ARBA" id="ARBA00023157"/>
    </source>
</evidence>
<dbReference type="Pfam" id="PF12142">
    <property type="entry name" value="PPO1_DWL"/>
    <property type="match status" value="1"/>
</dbReference>
<organism evidence="10">
    <name type="scientific">Salvia splendens</name>
    <name type="common">Scarlet sage</name>
    <dbReference type="NCBI Taxonomy" id="180675"/>
    <lineage>
        <taxon>Eukaryota</taxon>
        <taxon>Viridiplantae</taxon>
        <taxon>Streptophyta</taxon>
        <taxon>Embryophyta</taxon>
        <taxon>Tracheophyta</taxon>
        <taxon>Spermatophyta</taxon>
        <taxon>Magnoliopsida</taxon>
        <taxon>eudicotyledons</taxon>
        <taxon>Gunneridae</taxon>
        <taxon>Pentapetalae</taxon>
        <taxon>asterids</taxon>
        <taxon>lamiids</taxon>
        <taxon>Lamiales</taxon>
        <taxon>Lamiaceae</taxon>
        <taxon>Nepetoideae</taxon>
        <taxon>Mentheae</taxon>
        <taxon>Salviinae</taxon>
        <taxon>Salvia</taxon>
        <taxon>Salvia subgen. Calosphace</taxon>
        <taxon>core Calosphace</taxon>
    </lineage>
</organism>
<dbReference type="EMBL" id="PNBA02000018">
    <property type="protein sequence ID" value="KAG6392114.1"/>
    <property type="molecule type" value="Genomic_DNA"/>
</dbReference>
<feature type="compositionally biased region" description="Low complexity" evidence="8">
    <location>
        <begin position="148"/>
        <end position="163"/>
    </location>
</feature>
<feature type="region of interest" description="Disordered" evidence="8">
    <location>
        <begin position="104"/>
        <end position="175"/>
    </location>
</feature>
<dbReference type="GO" id="GO:0046872">
    <property type="term" value="F:metal ion binding"/>
    <property type="evidence" value="ECO:0007669"/>
    <property type="project" value="UniProtKB-KW"/>
</dbReference>
<dbReference type="GO" id="GO:0004097">
    <property type="term" value="F:catechol oxidase activity"/>
    <property type="evidence" value="ECO:0007669"/>
    <property type="project" value="InterPro"/>
</dbReference>
<keyword evidence="11" id="KW-1185">Reference proteome</keyword>
<dbReference type="PANTHER" id="PTHR11474:SF123">
    <property type="entry name" value="CATECHOL OXIDASE"/>
    <property type="match status" value="1"/>
</dbReference>
<proteinExistence type="inferred from homology"/>
<dbReference type="InterPro" id="IPR022739">
    <property type="entry name" value="Polyphenol_oxidase_cen"/>
</dbReference>
<dbReference type="Gene3D" id="1.10.1280.10">
    <property type="entry name" value="Di-copper center containing domain from catechol oxidase"/>
    <property type="match status" value="1"/>
</dbReference>
<evidence type="ECO:0000259" key="9">
    <source>
        <dbReference type="PROSITE" id="PS00498"/>
    </source>
</evidence>
<evidence type="ECO:0000256" key="3">
    <source>
        <dbReference type="ARBA" id="ARBA00022723"/>
    </source>
</evidence>
<evidence type="ECO:0000313" key="11">
    <source>
        <dbReference type="Proteomes" id="UP000298416"/>
    </source>
</evidence>